<evidence type="ECO:0000313" key="5">
    <source>
        <dbReference type="Proteomes" id="UP000319094"/>
    </source>
</evidence>
<dbReference type="InterPro" id="IPR017871">
    <property type="entry name" value="ABC_transporter-like_CS"/>
</dbReference>
<dbReference type="SMART" id="SM00382">
    <property type="entry name" value="AAA"/>
    <property type="match status" value="1"/>
</dbReference>
<keyword evidence="5" id="KW-1185">Reference proteome</keyword>
<proteinExistence type="predicted"/>
<keyword evidence="1" id="KW-0547">Nucleotide-binding</keyword>
<evidence type="ECO:0000259" key="3">
    <source>
        <dbReference type="PROSITE" id="PS50893"/>
    </source>
</evidence>
<protein>
    <submittedName>
        <fullName evidence="4">NitT/TauT family transport system ATP-binding protein</fullName>
    </submittedName>
</protein>
<dbReference type="Proteomes" id="UP000319094">
    <property type="component" value="Unassembled WGS sequence"/>
</dbReference>
<dbReference type="Gene3D" id="3.40.50.300">
    <property type="entry name" value="P-loop containing nucleotide triphosphate hydrolases"/>
    <property type="match status" value="1"/>
</dbReference>
<dbReference type="AlphaFoldDB" id="A0A542Y227"/>
<keyword evidence="2 4" id="KW-0067">ATP-binding</keyword>
<dbReference type="InterPro" id="IPR027417">
    <property type="entry name" value="P-loop_NTPase"/>
</dbReference>
<dbReference type="Pfam" id="PF00005">
    <property type="entry name" value="ABC_tran"/>
    <property type="match status" value="1"/>
</dbReference>
<evidence type="ECO:0000256" key="2">
    <source>
        <dbReference type="ARBA" id="ARBA00022840"/>
    </source>
</evidence>
<dbReference type="RefSeq" id="WP_141885627.1">
    <property type="nucleotide sequence ID" value="NZ_BAAAUY010000023.1"/>
</dbReference>
<dbReference type="PROSITE" id="PS00211">
    <property type="entry name" value="ABC_TRANSPORTER_1"/>
    <property type="match status" value="1"/>
</dbReference>
<gene>
    <name evidence="4" type="ORF">FB468_0112</name>
</gene>
<dbReference type="GO" id="GO:0005524">
    <property type="term" value="F:ATP binding"/>
    <property type="evidence" value="ECO:0007669"/>
    <property type="project" value="UniProtKB-KW"/>
</dbReference>
<evidence type="ECO:0000313" key="4">
    <source>
        <dbReference type="EMBL" id="TQL42131.1"/>
    </source>
</evidence>
<sequence>MRASRVGVERLSKRFGMHEVFDELSLEFAGGCSYCLRAPSGGGKTTLLRILMGLERPDSGRVIGVRRGAISVMFQEDRLSDALTPVENVALLHPDRRVSRRMIEAELAEILPLRALSQSVVELSGGMRRRVALACAMLFPSSLVLLDEPFTGLDTATKREVIDFVRARLRGRTLIVATHGADDAEMLGARTVTLPTSGGGADGDAV</sequence>
<dbReference type="GO" id="GO:0016887">
    <property type="term" value="F:ATP hydrolysis activity"/>
    <property type="evidence" value="ECO:0007669"/>
    <property type="project" value="InterPro"/>
</dbReference>
<dbReference type="PANTHER" id="PTHR43038">
    <property type="entry name" value="ATP-BINDING CASSETTE, SUB-FAMILY H, MEMBER 1"/>
    <property type="match status" value="1"/>
</dbReference>
<dbReference type="SUPFAM" id="SSF52540">
    <property type="entry name" value="P-loop containing nucleoside triphosphate hydrolases"/>
    <property type="match status" value="1"/>
</dbReference>
<feature type="domain" description="ABC transporter" evidence="3">
    <location>
        <begin position="6"/>
        <end position="206"/>
    </location>
</feature>
<dbReference type="InterPro" id="IPR003593">
    <property type="entry name" value="AAA+_ATPase"/>
</dbReference>
<dbReference type="OrthoDB" id="6198786at2"/>
<reference evidence="4 5" key="1">
    <citation type="submission" date="2019-06" db="EMBL/GenBank/DDBJ databases">
        <title>Sequencing the genomes of 1000 actinobacteria strains.</title>
        <authorList>
            <person name="Klenk H.-P."/>
        </authorList>
    </citation>
    <scope>NUCLEOTIDE SEQUENCE [LARGE SCALE GENOMIC DNA]</scope>
    <source>
        <strain evidence="4 5">DSM 8803</strain>
    </source>
</reference>
<evidence type="ECO:0000256" key="1">
    <source>
        <dbReference type="ARBA" id="ARBA00022741"/>
    </source>
</evidence>
<dbReference type="PANTHER" id="PTHR43038:SF3">
    <property type="entry name" value="ABC TRANSPORTER G FAMILY MEMBER 20 ISOFORM X1"/>
    <property type="match status" value="1"/>
</dbReference>
<name>A0A542Y227_9MICO</name>
<dbReference type="EMBL" id="VFON01000001">
    <property type="protein sequence ID" value="TQL42131.1"/>
    <property type="molecule type" value="Genomic_DNA"/>
</dbReference>
<dbReference type="PROSITE" id="PS50893">
    <property type="entry name" value="ABC_TRANSPORTER_2"/>
    <property type="match status" value="1"/>
</dbReference>
<organism evidence="4 5">
    <name type="scientific">Leucobacter komagatae</name>
    <dbReference type="NCBI Taxonomy" id="55969"/>
    <lineage>
        <taxon>Bacteria</taxon>
        <taxon>Bacillati</taxon>
        <taxon>Actinomycetota</taxon>
        <taxon>Actinomycetes</taxon>
        <taxon>Micrococcales</taxon>
        <taxon>Microbacteriaceae</taxon>
        <taxon>Leucobacter</taxon>
    </lineage>
</organism>
<accession>A0A542Y227</accession>
<comment type="caution">
    <text evidence="4">The sequence shown here is derived from an EMBL/GenBank/DDBJ whole genome shotgun (WGS) entry which is preliminary data.</text>
</comment>
<dbReference type="InterPro" id="IPR003439">
    <property type="entry name" value="ABC_transporter-like_ATP-bd"/>
</dbReference>